<sequence length="502" mass="49708">MGWRPLAGLVLLLACAVLLGGGAADAADPIVTPTEINTCSNSSTDTAPQISRVQTCARASVTGYGVGSAFSFASSQASVLRVASAACGDAVAGSIGDLCAGADPMATIFSMARTCATAMAALYTKAITSSAVYDMSPTSIEGNVTKEGMLQACGSGCANAQGSAEAFAQAAACGVAVATDNCIAATTHVKTRAFSRAFVKSTADSWGKACTQGIGAVNSGGETIAVTAAASVAKAMASVAAQACANCPTCKCKKLPLSFNWNDAGDFSDAAATITAGRIGLARAIADATTNFCAGDGTMQSAKTHAHTLMNTLADLVVAGLGAVRGFANAVGKDAWACGSGSLVSDLTAIKDVSAEVFADAAGVVFNSWCPKASAKLSQMELLTSETLQHIVNKAVERCTQRDGSGGDRQLISTIITGNKPFIKNIAEALTEAKSCGCKSSKCFWCSAGQELPNPPATVAPKPAAAPAAAAAAAAPAAAPAAAATAAPKPAVAIGPKLPGAA</sequence>
<dbReference type="PROSITE" id="PS51257">
    <property type="entry name" value="PROKAR_LIPOPROTEIN"/>
    <property type="match status" value="1"/>
</dbReference>
<feature type="signal peptide" evidence="1">
    <location>
        <begin position="1"/>
        <end position="26"/>
    </location>
</feature>
<keyword evidence="3" id="KW-1185">Reference proteome</keyword>
<accession>A0ABY8UM73</accession>
<protein>
    <recommendedName>
        <fullName evidence="4">Pectinesterase inhibitor domain-containing protein</fullName>
    </recommendedName>
</protein>
<evidence type="ECO:0008006" key="4">
    <source>
        <dbReference type="Google" id="ProtNLM"/>
    </source>
</evidence>
<name>A0ABY8UM73_TETOB</name>
<dbReference type="Proteomes" id="UP001244341">
    <property type="component" value="Chromosome 13b"/>
</dbReference>
<evidence type="ECO:0000256" key="1">
    <source>
        <dbReference type="SAM" id="SignalP"/>
    </source>
</evidence>
<feature type="chain" id="PRO_5045308161" description="Pectinesterase inhibitor domain-containing protein" evidence="1">
    <location>
        <begin position="27"/>
        <end position="502"/>
    </location>
</feature>
<keyword evidence="1" id="KW-0732">Signal</keyword>
<organism evidence="2 3">
    <name type="scientific">Tetradesmus obliquus</name>
    <name type="common">Green alga</name>
    <name type="synonym">Acutodesmus obliquus</name>
    <dbReference type="NCBI Taxonomy" id="3088"/>
    <lineage>
        <taxon>Eukaryota</taxon>
        <taxon>Viridiplantae</taxon>
        <taxon>Chlorophyta</taxon>
        <taxon>core chlorophytes</taxon>
        <taxon>Chlorophyceae</taxon>
        <taxon>CS clade</taxon>
        <taxon>Sphaeropleales</taxon>
        <taxon>Scenedesmaceae</taxon>
        <taxon>Tetradesmus</taxon>
    </lineage>
</organism>
<evidence type="ECO:0000313" key="3">
    <source>
        <dbReference type="Proteomes" id="UP001244341"/>
    </source>
</evidence>
<dbReference type="EMBL" id="CP126220">
    <property type="protein sequence ID" value="WIA21486.1"/>
    <property type="molecule type" value="Genomic_DNA"/>
</dbReference>
<reference evidence="2 3" key="1">
    <citation type="submission" date="2023-05" db="EMBL/GenBank/DDBJ databases">
        <title>A 100% complete, gapless, phased diploid assembly of the Scenedesmus obliquus UTEX 3031 genome.</title>
        <authorList>
            <person name="Biondi T.C."/>
            <person name="Hanschen E.R."/>
            <person name="Kwon T."/>
            <person name="Eng W."/>
            <person name="Kruse C.P.S."/>
            <person name="Koehler S.I."/>
            <person name="Kunde Y."/>
            <person name="Gleasner C.D."/>
            <person name="You Mak K.T."/>
            <person name="Polle J."/>
            <person name="Hovde B.T."/>
            <person name="Starkenburg S.R."/>
        </authorList>
    </citation>
    <scope>NUCLEOTIDE SEQUENCE [LARGE SCALE GENOMIC DNA]</scope>
    <source>
        <strain evidence="2 3">DOE0152z</strain>
    </source>
</reference>
<proteinExistence type="predicted"/>
<gene>
    <name evidence="2" type="ORF">OEZ85_000690</name>
</gene>
<evidence type="ECO:0000313" key="2">
    <source>
        <dbReference type="EMBL" id="WIA21486.1"/>
    </source>
</evidence>